<evidence type="ECO:0000256" key="3">
    <source>
        <dbReference type="ARBA" id="ARBA00023155"/>
    </source>
</evidence>
<organism evidence="9 10">
    <name type="scientific">Magallana gigas</name>
    <name type="common">Pacific oyster</name>
    <name type="synonym">Crassostrea gigas</name>
    <dbReference type="NCBI Taxonomy" id="29159"/>
    <lineage>
        <taxon>Eukaryota</taxon>
        <taxon>Metazoa</taxon>
        <taxon>Spiralia</taxon>
        <taxon>Lophotrochozoa</taxon>
        <taxon>Mollusca</taxon>
        <taxon>Bivalvia</taxon>
        <taxon>Autobranchia</taxon>
        <taxon>Pteriomorphia</taxon>
        <taxon>Ostreida</taxon>
        <taxon>Ostreoidea</taxon>
        <taxon>Ostreidae</taxon>
        <taxon>Magallana</taxon>
    </lineage>
</organism>
<accession>A0A8W8M1J7</accession>
<evidence type="ECO:0000256" key="2">
    <source>
        <dbReference type="ARBA" id="ARBA00023125"/>
    </source>
</evidence>
<dbReference type="PANTHER" id="PTHR46123:SF4">
    <property type="entry name" value="MIX-TYPE HOMEOBOX GENE 1-RELATED"/>
    <property type="match status" value="1"/>
</dbReference>
<keyword evidence="3 5" id="KW-0371">Homeobox</keyword>
<evidence type="ECO:0000256" key="4">
    <source>
        <dbReference type="ARBA" id="ARBA00023242"/>
    </source>
</evidence>
<keyword evidence="10" id="KW-1185">Reference proteome</keyword>
<dbReference type="GO" id="GO:0000977">
    <property type="term" value="F:RNA polymerase II transcription regulatory region sequence-specific DNA binding"/>
    <property type="evidence" value="ECO:0007669"/>
    <property type="project" value="TreeGrafter"/>
</dbReference>
<dbReference type="SMART" id="SM00389">
    <property type="entry name" value="HOX"/>
    <property type="match status" value="1"/>
</dbReference>
<proteinExistence type="predicted"/>
<keyword evidence="2 5" id="KW-0238">DNA-binding</keyword>
<evidence type="ECO:0000313" key="9">
    <source>
        <dbReference type="EnsemblMetazoa" id="G30874.2:cds"/>
    </source>
</evidence>
<evidence type="ECO:0000259" key="8">
    <source>
        <dbReference type="PROSITE" id="PS50071"/>
    </source>
</evidence>
<name>A0A8W8M1J7_MAGGI</name>
<feature type="region of interest" description="Disordered" evidence="7">
    <location>
        <begin position="285"/>
        <end position="394"/>
    </location>
</feature>
<feature type="compositionally biased region" description="Low complexity" evidence="7">
    <location>
        <begin position="354"/>
        <end position="381"/>
    </location>
</feature>
<dbReference type="PROSITE" id="PS50071">
    <property type="entry name" value="HOMEOBOX_2"/>
    <property type="match status" value="1"/>
</dbReference>
<dbReference type="InterPro" id="IPR017970">
    <property type="entry name" value="Homeobox_CS"/>
</dbReference>
<evidence type="ECO:0000256" key="5">
    <source>
        <dbReference type="PROSITE-ProRule" id="PRU00108"/>
    </source>
</evidence>
<feature type="region of interest" description="Disordered" evidence="7">
    <location>
        <begin position="485"/>
        <end position="520"/>
    </location>
</feature>
<dbReference type="OrthoDB" id="6097457at2759"/>
<feature type="compositionally biased region" description="Polar residues" evidence="7">
    <location>
        <begin position="108"/>
        <end position="117"/>
    </location>
</feature>
<comment type="subcellular location">
    <subcellularLocation>
        <location evidence="1 5 6">Nucleus</location>
    </subcellularLocation>
</comment>
<feature type="DNA-binding region" description="Homeobox" evidence="5">
    <location>
        <begin position="386"/>
        <end position="445"/>
    </location>
</feature>
<feature type="compositionally biased region" description="Polar residues" evidence="7">
    <location>
        <begin position="162"/>
        <end position="177"/>
    </location>
</feature>
<dbReference type="SUPFAM" id="SSF46689">
    <property type="entry name" value="Homeodomain-like"/>
    <property type="match status" value="1"/>
</dbReference>
<feature type="region of interest" description="Disordered" evidence="7">
    <location>
        <begin position="154"/>
        <end position="245"/>
    </location>
</feature>
<dbReference type="OMA" id="QVPRYMG"/>
<dbReference type="EnsemblMetazoa" id="G30874.2">
    <property type="protein sequence ID" value="G30874.2:cds"/>
    <property type="gene ID" value="G30874"/>
</dbReference>
<dbReference type="InterPro" id="IPR001356">
    <property type="entry name" value="HD"/>
</dbReference>
<sequence length="539" mass="60499">MLATEDKTISDISNTPVNMTSQLTLDHIDSFRQALTAGPRPVVPAVTEMNNNNSVVVTQKDSPQLHGSYLPLPQGVSGNGDFVYSAHQPYKYTPSNNNTRASHHESRISNVQKPDNGHVLNNQMDSIEHVSNAHSHSVNNLSGTIVPIFYRDTSASEEESSGNKTSNREQQSLSSDLEQPCKKRRISDPREATQNQRTEMIQNQPASVVPSEQKDKTNVSVYPYPSLGSENLDNSEKFGKTPDPSPNQAQFYNNYPYYLPFYYPPHHSLPTPDSQQVPQVNGTTFLTPSRLQSPIMSTYQTPKVRAKQTCQRRLSSPTDSERSCDRSCDEDSEIDVISESRDTSITVESKDSDVSMTSLKSSKSTSPSDNSSTGSPSTISPEDGCRKKTRTNYTPVQVQTLEKVFHENPYPDAEKMEQLSKELDIPENKLKVWFQNKRARWRRRMNDNAHQVPRYMGFSPMMSPMSNFGFMGHMMPPPMSPAQVVPGHFVRPGPPTSPSTTSQSPKQNSQVTPPHQTRGHFPQYMPVYPYGMFSPYYYS</sequence>
<dbReference type="GO" id="GO:0005634">
    <property type="term" value="C:nucleus"/>
    <property type="evidence" value="ECO:0007669"/>
    <property type="project" value="UniProtKB-SubCell"/>
</dbReference>
<dbReference type="GO" id="GO:0000981">
    <property type="term" value="F:DNA-binding transcription factor activity, RNA polymerase II-specific"/>
    <property type="evidence" value="ECO:0007669"/>
    <property type="project" value="InterPro"/>
</dbReference>
<dbReference type="PROSITE" id="PS00027">
    <property type="entry name" value="HOMEOBOX_1"/>
    <property type="match status" value="1"/>
</dbReference>
<feature type="compositionally biased region" description="Low complexity" evidence="7">
    <location>
        <begin position="498"/>
        <end position="510"/>
    </location>
</feature>
<feature type="region of interest" description="Disordered" evidence="7">
    <location>
        <begin position="94"/>
        <end position="117"/>
    </location>
</feature>
<dbReference type="Proteomes" id="UP000005408">
    <property type="component" value="Unassembled WGS sequence"/>
</dbReference>
<evidence type="ECO:0000256" key="6">
    <source>
        <dbReference type="RuleBase" id="RU000682"/>
    </source>
</evidence>
<dbReference type="EnsemblMetazoa" id="G30874.1">
    <property type="protein sequence ID" value="G30874.1:cds"/>
    <property type="gene ID" value="G30874"/>
</dbReference>
<feature type="compositionally biased region" description="Polar residues" evidence="7">
    <location>
        <begin position="192"/>
        <end position="206"/>
    </location>
</feature>
<protein>
    <recommendedName>
        <fullName evidence="8">Homeobox domain-containing protein</fullName>
    </recommendedName>
</protein>
<feature type="domain" description="Homeobox" evidence="8">
    <location>
        <begin position="384"/>
        <end position="444"/>
    </location>
</feature>
<feature type="compositionally biased region" description="Basic and acidic residues" evidence="7">
    <location>
        <begin position="319"/>
        <end position="329"/>
    </location>
</feature>
<dbReference type="AlphaFoldDB" id="A0A8W8M1J7"/>
<dbReference type="Pfam" id="PF00046">
    <property type="entry name" value="Homeodomain"/>
    <property type="match status" value="1"/>
</dbReference>
<feature type="compositionally biased region" description="Polar residues" evidence="7">
    <location>
        <begin position="308"/>
        <end position="318"/>
    </location>
</feature>
<dbReference type="PANTHER" id="PTHR46123">
    <property type="entry name" value="MIX-TYPE HOMEOBOX GENE 1-RELATED"/>
    <property type="match status" value="1"/>
</dbReference>
<dbReference type="InterPro" id="IPR009057">
    <property type="entry name" value="Homeodomain-like_sf"/>
</dbReference>
<evidence type="ECO:0000313" key="10">
    <source>
        <dbReference type="Proteomes" id="UP000005408"/>
    </source>
</evidence>
<evidence type="ECO:0000256" key="1">
    <source>
        <dbReference type="ARBA" id="ARBA00004123"/>
    </source>
</evidence>
<reference evidence="9" key="1">
    <citation type="submission" date="2022-08" db="UniProtKB">
        <authorList>
            <consortium name="EnsemblMetazoa"/>
        </authorList>
    </citation>
    <scope>IDENTIFICATION</scope>
    <source>
        <strain evidence="9">05x7-T-G4-1.051#20</strain>
    </source>
</reference>
<keyword evidence="4 5" id="KW-0539">Nucleus</keyword>
<evidence type="ECO:0000256" key="7">
    <source>
        <dbReference type="SAM" id="MobiDB-lite"/>
    </source>
</evidence>
<feature type="compositionally biased region" description="Basic and acidic residues" evidence="7">
    <location>
        <begin position="338"/>
        <end position="353"/>
    </location>
</feature>
<feature type="compositionally biased region" description="Polar residues" evidence="7">
    <location>
        <begin position="285"/>
        <end position="301"/>
    </location>
</feature>
<dbReference type="CDD" id="cd00086">
    <property type="entry name" value="homeodomain"/>
    <property type="match status" value="1"/>
</dbReference>
<dbReference type="InterPro" id="IPR051306">
    <property type="entry name" value="Homeobox_regulator"/>
</dbReference>
<dbReference type="Gene3D" id="1.10.10.60">
    <property type="entry name" value="Homeodomain-like"/>
    <property type="match status" value="1"/>
</dbReference>